<dbReference type="RefSeq" id="WP_139997908.1">
    <property type="nucleotide sequence ID" value="NZ_VFJE01000047.1"/>
</dbReference>
<dbReference type="SUPFAM" id="SSF55874">
    <property type="entry name" value="ATPase domain of HSP90 chaperone/DNA topoisomerase II/histidine kinase"/>
    <property type="match status" value="1"/>
</dbReference>
<dbReference type="PANTHER" id="PTHR43304:SF1">
    <property type="entry name" value="PAC DOMAIN-CONTAINING PROTEIN"/>
    <property type="match status" value="1"/>
</dbReference>
<evidence type="ECO:0000256" key="4">
    <source>
        <dbReference type="ARBA" id="ARBA00022679"/>
    </source>
</evidence>
<evidence type="ECO:0000259" key="7">
    <source>
        <dbReference type="PROSITE" id="PS50109"/>
    </source>
</evidence>
<dbReference type="Gene3D" id="3.30.565.10">
    <property type="entry name" value="Histidine kinase-like ATPase, C-terminal domain"/>
    <property type="match status" value="1"/>
</dbReference>
<dbReference type="NCBIfam" id="TIGR00229">
    <property type="entry name" value="sensory_box"/>
    <property type="match status" value="1"/>
</dbReference>
<dbReference type="SMART" id="SM00086">
    <property type="entry name" value="PAC"/>
    <property type="match status" value="1"/>
</dbReference>
<dbReference type="InterPro" id="IPR001610">
    <property type="entry name" value="PAC"/>
</dbReference>
<dbReference type="CDD" id="cd00130">
    <property type="entry name" value="PAS"/>
    <property type="match status" value="1"/>
</dbReference>
<dbReference type="InterPro" id="IPR035965">
    <property type="entry name" value="PAS-like_dom_sf"/>
</dbReference>
<accession>A0A501QL00</accession>
<feature type="domain" description="PAC" evidence="9">
    <location>
        <begin position="299"/>
        <end position="350"/>
    </location>
</feature>
<dbReference type="InterPro" id="IPR000014">
    <property type="entry name" value="PAS"/>
</dbReference>
<feature type="transmembrane region" description="Helical" evidence="6">
    <location>
        <begin position="12"/>
        <end position="33"/>
    </location>
</feature>
<dbReference type="InterPro" id="IPR036890">
    <property type="entry name" value="HATPase_C_sf"/>
</dbReference>
<dbReference type="InterPro" id="IPR007891">
    <property type="entry name" value="CHASE3"/>
</dbReference>
<protein>
    <recommendedName>
        <fullName evidence="2">histidine kinase</fullName>
        <ecNumber evidence="2">2.7.13.3</ecNumber>
    </recommendedName>
</protein>
<dbReference type="InterPro" id="IPR005467">
    <property type="entry name" value="His_kinase_dom"/>
</dbReference>
<reference evidence="10 11" key="1">
    <citation type="submission" date="2019-06" db="EMBL/GenBank/DDBJ databases">
        <title>Flavobacterium sp. MaA-Y11 from geoumgang.</title>
        <authorList>
            <person name="Jeong S."/>
        </authorList>
    </citation>
    <scope>NUCLEOTIDE SEQUENCE [LARGE SCALE GENOMIC DNA]</scope>
    <source>
        <strain evidence="10 11">MaA-Y11</strain>
    </source>
</reference>
<dbReference type="Pfam" id="PF00512">
    <property type="entry name" value="HisKA"/>
    <property type="match status" value="1"/>
</dbReference>
<dbReference type="InterPro" id="IPR003594">
    <property type="entry name" value="HATPase_dom"/>
</dbReference>
<comment type="caution">
    <text evidence="10">The sequence shown here is derived from an EMBL/GenBank/DDBJ whole genome shotgun (WGS) entry which is preliminary data.</text>
</comment>
<dbReference type="Pfam" id="PF05227">
    <property type="entry name" value="CHASE3"/>
    <property type="match status" value="1"/>
</dbReference>
<keyword evidence="5" id="KW-0418">Kinase</keyword>
<gene>
    <name evidence="10" type="ORF">FJA49_00955</name>
</gene>
<feature type="domain" description="Histidine kinase" evidence="7">
    <location>
        <begin position="368"/>
        <end position="595"/>
    </location>
</feature>
<dbReference type="OrthoDB" id="9124519at2"/>
<evidence type="ECO:0000256" key="2">
    <source>
        <dbReference type="ARBA" id="ARBA00012438"/>
    </source>
</evidence>
<dbReference type="InterPro" id="IPR013655">
    <property type="entry name" value="PAS_fold_3"/>
</dbReference>
<dbReference type="InterPro" id="IPR004358">
    <property type="entry name" value="Sig_transdc_His_kin-like_C"/>
</dbReference>
<dbReference type="Gene3D" id="3.30.450.20">
    <property type="entry name" value="PAS domain"/>
    <property type="match status" value="1"/>
</dbReference>
<dbReference type="SUPFAM" id="SSF55785">
    <property type="entry name" value="PYP-like sensor domain (PAS domain)"/>
    <property type="match status" value="1"/>
</dbReference>
<keyword evidence="4" id="KW-0808">Transferase</keyword>
<feature type="domain" description="PAS" evidence="8">
    <location>
        <begin position="250"/>
        <end position="296"/>
    </location>
</feature>
<evidence type="ECO:0000256" key="1">
    <source>
        <dbReference type="ARBA" id="ARBA00000085"/>
    </source>
</evidence>
<feature type="transmembrane region" description="Helical" evidence="6">
    <location>
        <begin position="187"/>
        <end position="204"/>
    </location>
</feature>
<reference evidence="10 11" key="2">
    <citation type="submission" date="2019-06" db="EMBL/GenBank/DDBJ databases">
        <authorList>
            <person name="Seo Y."/>
        </authorList>
    </citation>
    <scope>NUCLEOTIDE SEQUENCE [LARGE SCALE GENOMIC DNA]</scope>
    <source>
        <strain evidence="10 11">MaA-Y11</strain>
    </source>
</reference>
<dbReference type="Proteomes" id="UP000319175">
    <property type="component" value="Unassembled WGS sequence"/>
</dbReference>
<name>A0A501QL00_9FLAO</name>
<dbReference type="PANTHER" id="PTHR43304">
    <property type="entry name" value="PHYTOCHROME-LIKE PROTEIN CPH1"/>
    <property type="match status" value="1"/>
</dbReference>
<evidence type="ECO:0000259" key="9">
    <source>
        <dbReference type="PROSITE" id="PS50113"/>
    </source>
</evidence>
<evidence type="ECO:0000256" key="6">
    <source>
        <dbReference type="SAM" id="Phobius"/>
    </source>
</evidence>
<dbReference type="Pfam" id="PF02518">
    <property type="entry name" value="HATPase_c"/>
    <property type="match status" value="1"/>
</dbReference>
<dbReference type="SMART" id="SM00388">
    <property type="entry name" value="HisKA"/>
    <property type="match status" value="1"/>
</dbReference>
<dbReference type="PRINTS" id="PR00344">
    <property type="entry name" value="BCTRLSENSOR"/>
</dbReference>
<dbReference type="EC" id="2.7.13.3" evidence="2"/>
<dbReference type="AlphaFoldDB" id="A0A501QL00"/>
<keyword evidence="6" id="KW-0472">Membrane</keyword>
<dbReference type="PROSITE" id="PS50112">
    <property type="entry name" value="PAS"/>
    <property type="match status" value="1"/>
</dbReference>
<comment type="catalytic activity">
    <reaction evidence="1">
        <text>ATP + protein L-histidine = ADP + protein N-phospho-L-histidine.</text>
        <dbReference type="EC" id="2.7.13.3"/>
    </reaction>
</comment>
<dbReference type="SUPFAM" id="SSF47384">
    <property type="entry name" value="Homodimeric domain of signal transducing histidine kinase"/>
    <property type="match status" value="1"/>
</dbReference>
<evidence type="ECO:0000256" key="3">
    <source>
        <dbReference type="ARBA" id="ARBA00022553"/>
    </source>
</evidence>
<evidence type="ECO:0000313" key="10">
    <source>
        <dbReference type="EMBL" id="TPD73480.1"/>
    </source>
</evidence>
<dbReference type="PROSITE" id="PS50113">
    <property type="entry name" value="PAC"/>
    <property type="match status" value="1"/>
</dbReference>
<dbReference type="InterPro" id="IPR003661">
    <property type="entry name" value="HisK_dim/P_dom"/>
</dbReference>
<dbReference type="InterPro" id="IPR036097">
    <property type="entry name" value="HisK_dim/P_sf"/>
</dbReference>
<dbReference type="CDD" id="cd00082">
    <property type="entry name" value="HisKA"/>
    <property type="match status" value="1"/>
</dbReference>
<dbReference type="PROSITE" id="PS50109">
    <property type="entry name" value="HIS_KIN"/>
    <property type="match status" value="1"/>
</dbReference>
<keyword evidence="11" id="KW-1185">Reference proteome</keyword>
<evidence type="ECO:0000256" key="5">
    <source>
        <dbReference type="ARBA" id="ARBA00022777"/>
    </source>
</evidence>
<dbReference type="InterPro" id="IPR052162">
    <property type="entry name" value="Sensor_kinase/Photoreceptor"/>
</dbReference>
<dbReference type="SMART" id="SM00387">
    <property type="entry name" value="HATPase_c"/>
    <property type="match status" value="1"/>
</dbReference>
<organism evidence="10 11">
    <name type="scientific">Flavobacterium microcysteis</name>
    <dbReference type="NCBI Taxonomy" id="2596891"/>
    <lineage>
        <taxon>Bacteria</taxon>
        <taxon>Pseudomonadati</taxon>
        <taxon>Bacteroidota</taxon>
        <taxon>Flavobacteriia</taxon>
        <taxon>Flavobacteriales</taxon>
        <taxon>Flavobacteriaceae</taxon>
        <taxon>Flavobacterium</taxon>
    </lineage>
</organism>
<sequence>MKLKELLTPTLLYRTAQGVSFILVISVAIVFHVQMKSLNQSVSLISTSNKKQFELEKIISEVIQRENEMRSYIITKDSAFYDNNLITKRKIFKSLSLLKDNFSSKQDLKNIDYIDDILQKRLALFDETLAISNAQPVDTELLNSKLSEGDKQTKELQKKVYELIEQEVTKLKIHNINHRYDIETSTITAFSLTILTLVILLFSLNKINIDFEKVRKLNEELKFVNQIADNAEKVAGISHWKINMRTGKFFYSDNFYRILGLKPNAFDSKVENVIPYIHPDDIEETMKQHEESIQNHTPTSMIYRIIRKDGEIRYINSTGDFTYNSKGELVKIGVSNDITEEYNSKLALEEKNKSLIAINAELESFNQIVSHDLQEPLRKIQMFISRIEESESETISEKGKDYFTKIKNSANRMQNLMMDLVDYSKTIKNDKVFVKTSLNKLLQDVLLELAVNIEEKNATVEIGNLPRINAIPFQIHQLFVNLISNSLKYSKKDIPPVIKIKTEKIKTGETINDIEIIDKKYHKITITDNGIGFRQEFSEKIFMLFKRLETDIDYNGTGIGLAICKKITENHNGFIKAEGEPDTGATFTIYLPKVT</sequence>
<evidence type="ECO:0000313" key="11">
    <source>
        <dbReference type="Proteomes" id="UP000319175"/>
    </source>
</evidence>
<evidence type="ECO:0000259" key="8">
    <source>
        <dbReference type="PROSITE" id="PS50112"/>
    </source>
</evidence>
<dbReference type="Gene3D" id="2.10.70.100">
    <property type="match status" value="1"/>
</dbReference>
<keyword evidence="6" id="KW-1133">Transmembrane helix</keyword>
<dbReference type="GO" id="GO:0000155">
    <property type="term" value="F:phosphorelay sensor kinase activity"/>
    <property type="evidence" value="ECO:0007669"/>
    <property type="project" value="InterPro"/>
</dbReference>
<dbReference type="Gene3D" id="1.10.287.130">
    <property type="match status" value="1"/>
</dbReference>
<dbReference type="EMBL" id="VFJE01000047">
    <property type="protein sequence ID" value="TPD73480.1"/>
    <property type="molecule type" value="Genomic_DNA"/>
</dbReference>
<keyword evidence="6" id="KW-0812">Transmembrane</keyword>
<keyword evidence="3" id="KW-0597">Phosphoprotein</keyword>
<dbReference type="InterPro" id="IPR000700">
    <property type="entry name" value="PAS-assoc_C"/>
</dbReference>
<dbReference type="Pfam" id="PF08447">
    <property type="entry name" value="PAS_3"/>
    <property type="match status" value="1"/>
</dbReference>
<proteinExistence type="predicted"/>